<dbReference type="Proteomes" id="UP001177021">
    <property type="component" value="Unassembled WGS sequence"/>
</dbReference>
<accession>A0ACB0ILW6</accession>
<reference evidence="1" key="1">
    <citation type="submission" date="2023-10" db="EMBL/GenBank/DDBJ databases">
        <authorList>
            <person name="Rodriguez Cubillos JULIANA M."/>
            <person name="De Vega J."/>
        </authorList>
    </citation>
    <scope>NUCLEOTIDE SEQUENCE</scope>
</reference>
<comment type="caution">
    <text evidence="1">The sequence shown here is derived from an EMBL/GenBank/DDBJ whole genome shotgun (WGS) entry which is preliminary data.</text>
</comment>
<evidence type="ECO:0000313" key="1">
    <source>
        <dbReference type="EMBL" id="CAJ2632941.1"/>
    </source>
</evidence>
<organism evidence="1 2">
    <name type="scientific">Trifolium pratense</name>
    <name type="common">Red clover</name>
    <dbReference type="NCBI Taxonomy" id="57577"/>
    <lineage>
        <taxon>Eukaryota</taxon>
        <taxon>Viridiplantae</taxon>
        <taxon>Streptophyta</taxon>
        <taxon>Embryophyta</taxon>
        <taxon>Tracheophyta</taxon>
        <taxon>Spermatophyta</taxon>
        <taxon>Magnoliopsida</taxon>
        <taxon>eudicotyledons</taxon>
        <taxon>Gunneridae</taxon>
        <taxon>Pentapetalae</taxon>
        <taxon>rosids</taxon>
        <taxon>fabids</taxon>
        <taxon>Fabales</taxon>
        <taxon>Fabaceae</taxon>
        <taxon>Papilionoideae</taxon>
        <taxon>50 kb inversion clade</taxon>
        <taxon>NPAAA clade</taxon>
        <taxon>Hologalegina</taxon>
        <taxon>IRL clade</taxon>
        <taxon>Trifolieae</taxon>
        <taxon>Trifolium</taxon>
    </lineage>
</organism>
<keyword evidence="2" id="KW-1185">Reference proteome</keyword>
<name>A0ACB0ILW6_TRIPR</name>
<proteinExistence type="predicted"/>
<evidence type="ECO:0000313" key="2">
    <source>
        <dbReference type="Proteomes" id="UP001177021"/>
    </source>
</evidence>
<protein>
    <submittedName>
        <fullName evidence="1">Uncharacterized protein</fullName>
    </submittedName>
</protein>
<gene>
    <name evidence="1" type="ORF">MILVUS5_LOCUS4133</name>
</gene>
<dbReference type="EMBL" id="CASHSV030000001">
    <property type="protein sequence ID" value="CAJ2632941.1"/>
    <property type="molecule type" value="Genomic_DNA"/>
</dbReference>
<sequence>MKGQMFDAQRTAYDPQRGSSYEVQRGPAYDPSRGVAGPQGQVPPVNNMPYDVHRGSHGTCGDKPTKGCNAIVGLPEQRKRLTVAVELVANPSIIFMDEPTSGLDARAASIVMR</sequence>